<comment type="similarity">
    <text evidence="1">Belongs to the ATP-dependent AMP-binding enzyme family.</text>
</comment>
<dbReference type="InterPro" id="IPR045851">
    <property type="entry name" value="AMP-bd_C_sf"/>
</dbReference>
<dbReference type="GO" id="GO:0031956">
    <property type="term" value="F:medium-chain fatty acid-CoA ligase activity"/>
    <property type="evidence" value="ECO:0007669"/>
    <property type="project" value="TreeGrafter"/>
</dbReference>
<evidence type="ECO:0000313" key="7">
    <source>
        <dbReference type="Proteomes" id="UP000264006"/>
    </source>
</evidence>
<dbReference type="Pfam" id="PF00501">
    <property type="entry name" value="AMP-binding"/>
    <property type="match status" value="1"/>
</dbReference>
<evidence type="ECO:0000256" key="2">
    <source>
        <dbReference type="ARBA" id="ARBA00022598"/>
    </source>
</evidence>
<feature type="domain" description="AMP-binding enzyme C-terminal" evidence="5">
    <location>
        <begin position="472"/>
        <end position="548"/>
    </location>
</feature>
<name>A0A346Y4J1_9ACTN</name>
<dbReference type="InterPro" id="IPR020845">
    <property type="entry name" value="AMP-binding_CS"/>
</dbReference>
<dbReference type="Gene3D" id="3.30.300.30">
    <property type="match status" value="1"/>
</dbReference>
<evidence type="ECO:0000259" key="4">
    <source>
        <dbReference type="Pfam" id="PF00501"/>
    </source>
</evidence>
<sequence length="559" mass="58610">MLHSTAMERATNGLSGRAATALGGGVKYGRIAWTIARSGIVPLRLHRGAPILPALLRYGTTIAGLYAGAAAAVGDRPAIVDDHGMVTFAELDHRAGALAAAMSRELDVTAGSTVGLLARNHAGFVEALLACGRIGAHVILLNTGMSPAQAAVVAEQQGIEVLVVDVDLLDKLEEVDADVPRVLCGTGPDDHDGWTTQTLVAAGVGRPEPPKPAEHGRTVVMTSGTTGAPKGAQRPSSGGPDALAAILSRIPVRADEASLVLPPLFHTWGLANLQIAAAMRSTVVLRRRFEPAQALADLSAHRCTVMAAVPVMLQRILELAPDERPQRDFAHLRIVASSGSALPGPLATKWMEAFGPTLYNLYGSTEVSWATIATPEDLRAAPGTAGKPPLGTALRVLDDDGRDVPAGEIGRIFVGNDLLFEGYTGDVAGKESIDGLMATGDVGSLDAEGRLYVSGRDDDMIVSGGENVFPKEVEDLLAHRDDVKEAAVIGVDDEEFGQRLAAFVVPTDRDNPPDPDELRAHVKANLANFSVPRDVTFLDELPRNPTGKVVARDLPGQGS</sequence>
<organism evidence="6 7">
    <name type="scientific">Euzebya pacifica</name>
    <dbReference type="NCBI Taxonomy" id="1608957"/>
    <lineage>
        <taxon>Bacteria</taxon>
        <taxon>Bacillati</taxon>
        <taxon>Actinomycetota</taxon>
        <taxon>Nitriliruptoria</taxon>
        <taxon>Euzebyales</taxon>
    </lineage>
</organism>
<dbReference type="Pfam" id="PF13193">
    <property type="entry name" value="AMP-binding_C"/>
    <property type="match status" value="1"/>
</dbReference>
<dbReference type="InterPro" id="IPR025110">
    <property type="entry name" value="AMP-bd_C"/>
</dbReference>
<accession>A0A346Y4J1</accession>
<reference evidence="6 7" key="1">
    <citation type="submission" date="2018-09" db="EMBL/GenBank/DDBJ databases">
        <title>Complete genome sequence of Euzebya sp. DY32-46 isolated from seawater of Pacific Ocean.</title>
        <authorList>
            <person name="Xu L."/>
            <person name="Wu Y.-H."/>
            <person name="Xu X.-W."/>
        </authorList>
    </citation>
    <scope>NUCLEOTIDE SEQUENCE [LARGE SCALE GENOMIC DNA]</scope>
    <source>
        <strain evidence="6 7">DY32-46</strain>
    </source>
</reference>
<dbReference type="KEGG" id="euz:DVS28_a4727"/>
<dbReference type="PROSITE" id="PS00455">
    <property type="entry name" value="AMP_BINDING"/>
    <property type="match status" value="1"/>
</dbReference>
<dbReference type="GO" id="GO:0006631">
    <property type="term" value="P:fatty acid metabolic process"/>
    <property type="evidence" value="ECO:0007669"/>
    <property type="project" value="TreeGrafter"/>
</dbReference>
<dbReference type="InterPro" id="IPR042099">
    <property type="entry name" value="ANL_N_sf"/>
</dbReference>
<dbReference type="PANTHER" id="PTHR43201:SF5">
    <property type="entry name" value="MEDIUM-CHAIN ACYL-COA LIGASE ACSF2, MITOCHONDRIAL"/>
    <property type="match status" value="1"/>
</dbReference>
<evidence type="ECO:0000313" key="6">
    <source>
        <dbReference type="EMBL" id="AXV09388.1"/>
    </source>
</evidence>
<protein>
    <submittedName>
        <fullName evidence="6">O-succinylbenzoic acid--CoA ligase</fullName>
    </submittedName>
</protein>
<keyword evidence="7" id="KW-1185">Reference proteome</keyword>
<dbReference type="Proteomes" id="UP000264006">
    <property type="component" value="Chromosome"/>
</dbReference>
<proteinExistence type="inferred from homology"/>
<dbReference type="Gene3D" id="3.40.50.12780">
    <property type="entry name" value="N-terminal domain of ligase-like"/>
    <property type="match status" value="1"/>
</dbReference>
<evidence type="ECO:0000259" key="5">
    <source>
        <dbReference type="Pfam" id="PF13193"/>
    </source>
</evidence>
<keyword evidence="2 6" id="KW-0436">Ligase</keyword>
<dbReference type="InterPro" id="IPR000873">
    <property type="entry name" value="AMP-dep_synth/lig_dom"/>
</dbReference>
<evidence type="ECO:0000256" key="1">
    <source>
        <dbReference type="ARBA" id="ARBA00006432"/>
    </source>
</evidence>
<dbReference type="EMBL" id="CP031165">
    <property type="protein sequence ID" value="AXV09388.1"/>
    <property type="molecule type" value="Genomic_DNA"/>
</dbReference>
<feature type="compositionally biased region" description="Basic and acidic residues" evidence="3">
    <location>
        <begin position="208"/>
        <end position="217"/>
    </location>
</feature>
<feature type="region of interest" description="Disordered" evidence="3">
    <location>
        <begin position="204"/>
        <end position="240"/>
    </location>
</feature>
<evidence type="ECO:0000256" key="3">
    <source>
        <dbReference type="SAM" id="MobiDB-lite"/>
    </source>
</evidence>
<dbReference type="CDD" id="cd04433">
    <property type="entry name" value="AFD_class_I"/>
    <property type="match status" value="1"/>
</dbReference>
<dbReference type="PANTHER" id="PTHR43201">
    <property type="entry name" value="ACYL-COA SYNTHETASE"/>
    <property type="match status" value="1"/>
</dbReference>
<gene>
    <name evidence="6" type="ORF">DVS28_a4727</name>
</gene>
<feature type="domain" description="AMP-dependent synthetase/ligase" evidence="4">
    <location>
        <begin position="70"/>
        <end position="423"/>
    </location>
</feature>
<dbReference type="SUPFAM" id="SSF56801">
    <property type="entry name" value="Acetyl-CoA synthetase-like"/>
    <property type="match status" value="1"/>
</dbReference>
<dbReference type="AlphaFoldDB" id="A0A346Y4J1"/>